<dbReference type="GO" id="GO:0003677">
    <property type="term" value="F:DNA binding"/>
    <property type="evidence" value="ECO:0007669"/>
    <property type="project" value="UniProtKB-KW"/>
</dbReference>
<proteinExistence type="inferred from homology"/>
<evidence type="ECO:0000256" key="3">
    <source>
        <dbReference type="ARBA" id="ARBA00023125"/>
    </source>
</evidence>
<dbReference type="GO" id="GO:0003700">
    <property type="term" value="F:DNA-binding transcription factor activity"/>
    <property type="evidence" value="ECO:0007669"/>
    <property type="project" value="InterPro"/>
</dbReference>
<dbReference type="Pfam" id="PF03466">
    <property type="entry name" value="LysR_substrate"/>
    <property type="match status" value="1"/>
</dbReference>
<dbReference type="SUPFAM" id="SSF46785">
    <property type="entry name" value="Winged helix' DNA-binding domain"/>
    <property type="match status" value="1"/>
</dbReference>
<feature type="domain" description="HTH lysR-type" evidence="6">
    <location>
        <begin position="9"/>
        <end position="61"/>
    </location>
</feature>
<comment type="caution">
    <text evidence="7">The sequence shown here is derived from an EMBL/GenBank/DDBJ whole genome shotgun (WGS) entry which is preliminary data.</text>
</comment>
<dbReference type="Pfam" id="PF00126">
    <property type="entry name" value="HTH_1"/>
    <property type="match status" value="1"/>
</dbReference>
<organism evidence="7 8">
    <name type="scientific">Roseomonas indoligenes</name>
    <dbReference type="NCBI Taxonomy" id="2820811"/>
    <lineage>
        <taxon>Bacteria</taxon>
        <taxon>Pseudomonadati</taxon>
        <taxon>Pseudomonadota</taxon>
        <taxon>Alphaproteobacteria</taxon>
        <taxon>Acetobacterales</taxon>
        <taxon>Roseomonadaceae</taxon>
        <taxon>Roseomonas</taxon>
    </lineage>
</organism>
<reference evidence="7" key="1">
    <citation type="submission" date="2021-03" db="EMBL/GenBank/DDBJ databases">
        <authorList>
            <person name="So Y."/>
        </authorList>
    </citation>
    <scope>NUCLEOTIDE SEQUENCE</scope>
    <source>
        <strain evidence="7">SG15</strain>
    </source>
</reference>
<gene>
    <name evidence="7" type="ORF">J5Y10_21735</name>
</gene>
<sequence length="317" mass="33420">MITPDWVTLRILLAAAELGSLTRAAARCGMVTSAAAKRLQQLELAYGTALLERGPRGVRPTPAGELLIRHARAAQDGLARLDDDLRALAAGGLGSVRLQATTSCIAGHGLAEALAVFAKARSGVQVELQEETSLVILQNLLEGQADLGIVTVGGAVPAGLEAHPWREDHLLAVMRRDHPLASRAGVGFGTVLDEPLIGAVESGALTLLLEEQAQRLGRRPRYRFRVAGTDACRRLVAAGHGITVMPEGVARPYEAALGLAGVPIAEGWARRRLRLVARPAERLTQPARMLLNHLLGPDTGPGPGTERSPEVNGVGTK</sequence>
<evidence type="ECO:0000256" key="2">
    <source>
        <dbReference type="ARBA" id="ARBA00023015"/>
    </source>
</evidence>
<keyword evidence="2" id="KW-0805">Transcription regulation</keyword>
<dbReference type="InterPro" id="IPR005119">
    <property type="entry name" value="LysR_subst-bd"/>
</dbReference>
<dbReference type="EMBL" id="JAGIZA010000017">
    <property type="protein sequence ID" value="MBP0495421.1"/>
    <property type="molecule type" value="Genomic_DNA"/>
</dbReference>
<dbReference type="RefSeq" id="WP_209376221.1">
    <property type="nucleotide sequence ID" value="NZ_JAGIZA010000017.1"/>
</dbReference>
<dbReference type="Gene3D" id="3.40.190.290">
    <property type="match status" value="1"/>
</dbReference>
<feature type="region of interest" description="Disordered" evidence="5">
    <location>
        <begin position="294"/>
        <end position="317"/>
    </location>
</feature>
<evidence type="ECO:0000313" key="8">
    <source>
        <dbReference type="Proteomes" id="UP000677537"/>
    </source>
</evidence>
<comment type="similarity">
    <text evidence="1">Belongs to the LysR transcriptional regulatory family.</text>
</comment>
<dbReference type="InterPro" id="IPR036388">
    <property type="entry name" value="WH-like_DNA-bd_sf"/>
</dbReference>
<name>A0A940N3N7_9PROT</name>
<keyword evidence="4" id="KW-0804">Transcription</keyword>
<dbReference type="PANTHER" id="PTHR30419">
    <property type="entry name" value="HTH-TYPE TRANSCRIPTIONAL REGULATOR YBHD"/>
    <property type="match status" value="1"/>
</dbReference>
<dbReference type="InterPro" id="IPR036390">
    <property type="entry name" value="WH_DNA-bd_sf"/>
</dbReference>
<dbReference type="GO" id="GO:0005829">
    <property type="term" value="C:cytosol"/>
    <property type="evidence" value="ECO:0007669"/>
    <property type="project" value="TreeGrafter"/>
</dbReference>
<dbReference type="InterPro" id="IPR000847">
    <property type="entry name" value="LysR_HTH_N"/>
</dbReference>
<dbReference type="PANTHER" id="PTHR30419:SF2">
    <property type="entry name" value="LYSR FAMILY TRANSCRIPTIONAL REGULATOR"/>
    <property type="match status" value="1"/>
</dbReference>
<keyword evidence="8" id="KW-1185">Reference proteome</keyword>
<dbReference type="Proteomes" id="UP000677537">
    <property type="component" value="Unassembled WGS sequence"/>
</dbReference>
<dbReference type="Gene3D" id="1.10.10.10">
    <property type="entry name" value="Winged helix-like DNA-binding domain superfamily/Winged helix DNA-binding domain"/>
    <property type="match status" value="1"/>
</dbReference>
<dbReference type="PROSITE" id="PS50931">
    <property type="entry name" value="HTH_LYSR"/>
    <property type="match status" value="1"/>
</dbReference>
<accession>A0A940N3N7</accession>
<keyword evidence="3" id="KW-0238">DNA-binding</keyword>
<protein>
    <submittedName>
        <fullName evidence="7">LysR family transcriptional regulator</fullName>
    </submittedName>
</protein>
<evidence type="ECO:0000313" key="7">
    <source>
        <dbReference type="EMBL" id="MBP0495421.1"/>
    </source>
</evidence>
<dbReference type="SUPFAM" id="SSF53850">
    <property type="entry name" value="Periplasmic binding protein-like II"/>
    <property type="match status" value="1"/>
</dbReference>
<evidence type="ECO:0000256" key="4">
    <source>
        <dbReference type="ARBA" id="ARBA00023163"/>
    </source>
</evidence>
<evidence type="ECO:0000256" key="1">
    <source>
        <dbReference type="ARBA" id="ARBA00009437"/>
    </source>
</evidence>
<dbReference type="AlphaFoldDB" id="A0A940N3N7"/>
<evidence type="ECO:0000256" key="5">
    <source>
        <dbReference type="SAM" id="MobiDB-lite"/>
    </source>
</evidence>
<dbReference type="InterPro" id="IPR050950">
    <property type="entry name" value="HTH-type_LysR_regulators"/>
</dbReference>
<evidence type="ECO:0000259" key="6">
    <source>
        <dbReference type="PROSITE" id="PS50931"/>
    </source>
</evidence>